<dbReference type="GO" id="GO:0070939">
    <property type="term" value="C:Dsl1/NZR complex"/>
    <property type="evidence" value="ECO:0007669"/>
    <property type="project" value="InterPro"/>
</dbReference>
<evidence type="ECO:0008006" key="3">
    <source>
        <dbReference type="Google" id="ProtNLM"/>
    </source>
</evidence>
<keyword evidence="2" id="KW-1185">Reference proteome</keyword>
<dbReference type="GO" id="GO:0060628">
    <property type="term" value="P:regulation of ER to Golgi vesicle-mediated transport"/>
    <property type="evidence" value="ECO:0007669"/>
    <property type="project" value="TreeGrafter"/>
</dbReference>
<dbReference type="AlphaFoldDB" id="A0A8H6XG04"/>
<dbReference type="Gene3D" id="1.20.58.1420">
    <property type="entry name" value="Dsl1p vesicle tethering complex, Tip20p subunit, domain B"/>
    <property type="match status" value="1"/>
</dbReference>
<dbReference type="PROSITE" id="PS51386">
    <property type="entry name" value="RINT1_TIP20"/>
    <property type="match status" value="1"/>
</dbReference>
<dbReference type="PANTHER" id="PTHR13520:SF0">
    <property type="entry name" value="RAD50-INTERACTING PROTEIN 1"/>
    <property type="match status" value="1"/>
</dbReference>
<comment type="caution">
    <text evidence="1">The sequence shown here is derived from an EMBL/GenBank/DDBJ whole genome shotgun (WGS) entry which is preliminary data.</text>
</comment>
<dbReference type="InterPro" id="IPR007528">
    <property type="entry name" value="RINT1_Tip20"/>
</dbReference>
<evidence type="ECO:0000313" key="1">
    <source>
        <dbReference type="EMBL" id="KAF7340034.1"/>
    </source>
</evidence>
<name>A0A8H6XG04_9AGAR</name>
<accession>A0A8H6XG04</accession>
<evidence type="ECO:0000313" key="2">
    <source>
        <dbReference type="Proteomes" id="UP000620124"/>
    </source>
</evidence>
<reference evidence="1" key="1">
    <citation type="submission" date="2020-05" db="EMBL/GenBank/DDBJ databases">
        <title>Mycena genomes resolve the evolution of fungal bioluminescence.</title>
        <authorList>
            <person name="Tsai I.J."/>
        </authorList>
    </citation>
    <scope>NUCLEOTIDE SEQUENCE</scope>
    <source>
        <strain evidence="1">CCC161011</strain>
    </source>
</reference>
<dbReference type="InterPro" id="IPR042044">
    <property type="entry name" value="EXOC6PINT-1/Sec15/Tip20_C_dom2"/>
</dbReference>
<dbReference type="PANTHER" id="PTHR13520">
    <property type="entry name" value="RAD50-INTERACTING PROTEIN 1 RINT-1"/>
    <property type="match status" value="1"/>
</dbReference>
<proteinExistence type="predicted"/>
<organism evidence="1 2">
    <name type="scientific">Mycena venus</name>
    <dbReference type="NCBI Taxonomy" id="2733690"/>
    <lineage>
        <taxon>Eukaryota</taxon>
        <taxon>Fungi</taxon>
        <taxon>Dikarya</taxon>
        <taxon>Basidiomycota</taxon>
        <taxon>Agaricomycotina</taxon>
        <taxon>Agaricomycetes</taxon>
        <taxon>Agaricomycetidae</taxon>
        <taxon>Agaricales</taxon>
        <taxon>Marasmiineae</taxon>
        <taxon>Mycenaceae</taxon>
        <taxon>Mycena</taxon>
    </lineage>
</organism>
<dbReference type="GO" id="GO:0006888">
    <property type="term" value="P:endoplasmic reticulum to Golgi vesicle-mediated transport"/>
    <property type="evidence" value="ECO:0007669"/>
    <property type="project" value="InterPro"/>
</dbReference>
<dbReference type="GO" id="GO:0006890">
    <property type="term" value="P:retrograde vesicle-mediated transport, Golgi to endoplasmic reticulum"/>
    <property type="evidence" value="ECO:0007669"/>
    <property type="project" value="InterPro"/>
</dbReference>
<dbReference type="Gene3D" id="1.20.58.670">
    <property type="entry name" value="Dsl1p vesicle tethering complex, Tip20p subunit, domain D"/>
    <property type="match status" value="1"/>
</dbReference>
<dbReference type="EMBL" id="JACAZI010000019">
    <property type="protein sequence ID" value="KAF7340034.1"/>
    <property type="molecule type" value="Genomic_DNA"/>
</dbReference>
<sequence>MRSTESRLSLLIYAYTNTMTSVQIRALLSPPNIQEANHSAVFFVNSRFQSVDDLDTLENTVLEAKQHDEQLRTNLAISQANVDALVSQTREATQNHTRTAQSLSLQRHSLADELSYLFNQLTSAMSDGDRESTLLEDIETLHRNLKELQSVKGYVQVIEHALKLSEAACAQIRSSSSTTPLSTASVTEYQSLQEFVTKVSDACAGMEDGTGKQTLNLVSFLEKIRDKCWADIKGSLSASLLAASEKLGWPMPVDYLAASPQDRKDFERTFSDLLRLQNIGEKLRPPNAKERSEKDGLYPLQALIQPISLRFKYHFEGTRQTNRMDKPEWYFTHVLNAMHEHRPFMESVIQPLLSSTEHRGIVAWREFTLLLFPLLSRKLRRSMPSLLPRPPLLAHTIYQALVFDAAVTENGFSLAGTSAAAGETSDTWDGVSDVILGKEEWFAAWMDGEKQFAEEQYHEIISAIDAWHIAEDEGGEEAGHLRDLRSTSSARRLKALVEQVTDRYSPLPHFAQRTRFLINVQIPILENYHGRILASLDAFETLSSAFVRAVPGALSVSLGRDDGTVKVDARRLTDGVEGVQRLCKAWLSARYVEAAMEGWGEELFFLELWTEINRRASLRSQALAASSLPDPRAAGSAVPQETVFEELVTQYRILVQRAEDMIVAQVCGEVEGGLKAHFAATTSSNPNRQTAADDLALSQTLLGPISLLSTHLTYLRDTLPQTVMTALYRRIAARLAEHILQRQILYRGHISGLEGRAIHAECELWVETCQAGLGGALSGGRNRVEAPWLKLLQAGRLVGLEGDVWDKVGRVTFGTQDQTEWEDLMLEITGSSELPREEVQRILKSRDA</sequence>
<protein>
    <recommendedName>
        <fullName evidence="3">RINT-1 family protein</fullName>
    </recommendedName>
</protein>
<dbReference type="Proteomes" id="UP000620124">
    <property type="component" value="Unassembled WGS sequence"/>
</dbReference>
<dbReference type="OrthoDB" id="407410at2759"/>
<dbReference type="InterPro" id="IPR042042">
    <property type="entry name" value="Tip20p_domB"/>
</dbReference>
<dbReference type="Pfam" id="PF04437">
    <property type="entry name" value="RINT1_TIP1"/>
    <property type="match status" value="1"/>
</dbReference>
<gene>
    <name evidence="1" type="ORF">MVEN_01921300</name>
</gene>